<feature type="non-terminal residue" evidence="4">
    <location>
        <position position="1"/>
    </location>
</feature>
<dbReference type="EMBL" id="JANBPK010000848">
    <property type="protein sequence ID" value="KAJ2930158.1"/>
    <property type="molecule type" value="Genomic_DNA"/>
</dbReference>
<comment type="caution">
    <text evidence="4">The sequence shown here is derived from an EMBL/GenBank/DDBJ whole genome shotgun (WGS) entry which is preliminary data.</text>
</comment>
<reference evidence="4" key="1">
    <citation type="submission" date="2022-06" db="EMBL/GenBank/DDBJ databases">
        <title>Genome Sequence of Candolleomyces eurysporus.</title>
        <authorList>
            <person name="Buettner E."/>
        </authorList>
    </citation>
    <scope>NUCLEOTIDE SEQUENCE</scope>
    <source>
        <strain evidence="4">VTCC 930004</strain>
    </source>
</reference>
<feature type="transmembrane region" description="Helical" evidence="2">
    <location>
        <begin position="269"/>
        <end position="289"/>
    </location>
</feature>
<evidence type="ECO:0000256" key="2">
    <source>
        <dbReference type="SAM" id="Phobius"/>
    </source>
</evidence>
<evidence type="ECO:0000313" key="5">
    <source>
        <dbReference type="Proteomes" id="UP001140091"/>
    </source>
</evidence>
<name>A0A9W8MIE5_9AGAR</name>
<proteinExistence type="predicted"/>
<protein>
    <submittedName>
        <fullName evidence="4">Uncharacterized protein</fullName>
    </submittedName>
</protein>
<dbReference type="Proteomes" id="UP001140091">
    <property type="component" value="Unassembled WGS sequence"/>
</dbReference>
<dbReference type="PANTHER" id="PTHR35043">
    <property type="entry name" value="TRANSCRIPTION FACTOR DOMAIN-CONTAINING PROTEIN"/>
    <property type="match status" value="1"/>
</dbReference>
<keyword evidence="3" id="KW-0732">Signal</keyword>
<keyword evidence="5" id="KW-1185">Reference proteome</keyword>
<keyword evidence="2" id="KW-0472">Membrane</keyword>
<accession>A0A9W8MIE5</accession>
<dbReference type="AlphaFoldDB" id="A0A9W8MIE5"/>
<evidence type="ECO:0000256" key="1">
    <source>
        <dbReference type="SAM" id="MobiDB-lite"/>
    </source>
</evidence>
<feature type="region of interest" description="Disordered" evidence="1">
    <location>
        <begin position="196"/>
        <end position="215"/>
    </location>
</feature>
<evidence type="ECO:0000313" key="4">
    <source>
        <dbReference type="EMBL" id="KAJ2930158.1"/>
    </source>
</evidence>
<feature type="transmembrane region" description="Helical" evidence="2">
    <location>
        <begin position="55"/>
        <end position="76"/>
    </location>
</feature>
<gene>
    <name evidence="4" type="ORF">H1R20_g6941</name>
</gene>
<organism evidence="4 5">
    <name type="scientific">Candolleomyces eurysporus</name>
    <dbReference type="NCBI Taxonomy" id="2828524"/>
    <lineage>
        <taxon>Eukaryota</taxon>
        <taxon>Fungi</taxon>
        <taxon>Dikarya</taxon>
        <taxon>Basidiomycota</taxon>
        <taxon>Agaricomycotina</taxon>
        <taxon>Agaricomycetes</taxon>
        <taxon>Agaricomycetidae</taxon>
        <taxon>Agaricales</taxon>
        <taxon>Agaricineae</taxon>
        <taxon>Psathyrellaceae</taxon>
        <taxon>Candolleomyces</taxon>
    </lineage>
</organism>
<dbReference type="PANTHER" id="PTHR35043:SF7">
    <property type="entry name" value="TRANSCRIPTION FACTOR DOMAIN-CONTAINING PROTEIN"/>
    <property type="match status" value="1"/>
</dbReference>
<feature type="compositionally biased region" description="Pro residues" evidence="1">
    <location>
        <begin position="321"/>
        <end position="331"/>
    </location>
</feature>
<dbReference type="OrthoDB" id="3029001at2759"/>
<feature type="region of interest" description="Disordered" evidence="1">
    <location>
        <begin position="313"/>
        <end position="332"/>
    </location>
</feature>
<feature type="signal peptide" evidence="3">
    <location>
        <begin position="1"/>
        <end position="23"/>
    </location>
</feature>
<sequence length="356" mass="40184">MDYRLPMLGATLFLLSCGKLGLAAPFPTPSNPYVDPLEPRDEIRFITNYRSTPEIIWTCIITTFLCAWVSVHPNIVGYNSSLWQRLYARLISFLRAFAAPELPLLAALQQWMLATYIADKMNERILKSHKEPIEKVEHTFWERLASNTGIKRTVGKKEARRWNTIHGHFLLMGGVIFSVNGRLEYLELQRLIENDERSNNEGSNRDTGSNDNEKYASARTALESLPTRDMEISDRSKGDAVTKGLTLLQTTWFIVQLASRKVQNLNVTALEILTLAYAVMNLFVYIFWWNKPLNVQSPIVINITVEAKAAEPLTSHSGEPVPQPSPSPAPNEVPGSSFILRSTIHILTVRCSAWDG</sequence>
<evidence type="ECO:0000256" key="3">
    <source>
        <dbReference type="SAM" id="SignalP"/>
    </source>
</evidence>
<feature type="chain" id="PRO_5040724659" evidence="3">
    <location>
        <begin position="24"/>
        <end position="356"/>
    </location>
</feature>
<dbReference type="PROSITE" id="PS51257">
    <property type="entry name" value="PROKAR_LIPOPROTEIN"/>
    <property type="match status" value="1"/>
</dbReference>
<keyword evidence="2" id="KW-1133">Transmembrane helix</keyword>
<feature type="compositionally biased region" description="Polar residues" evidence="1">
    <location>
        <begin position="200"/>
        <end position="210"/>
    </location>
</feature>
<keyword evidence="2" id="KW-0812">Transmembrane</keyword>